<dbReference type="PANTHER" id="PTHR35807">
    <property type="entry name" value="TRANSCRIPTIONAL REGULATOR REDD-RELATED"/>
    <property type="match status" value="1"/>
</dbReference>
<feature type="compositionally biased region" description="Pro residues" evidence="3">
    <location>
        <begin position="224"/>
        <end position="239"/>
    </location>
</feature>
<feature type="compositionally biased region" description="Low complexity" evidence="3">
    <location>
        <begin position="285"/>
        <end position="331"/>
    </location>
</feature>
<evidence type="ECO:0000256" key="3">
    <source>
        <dbReference type="SAM" id="MobiDB-lite"/>
    </source>
</evidence>
<dbReference type="InterPro" id="IPR051677">
    <property type="entry name" value="AfsR-DnrI-RedD_regulator"/>
</dbReference>
<feature type="transmembrane region" description="Helical" evidence="4">
    <location>
        <begin position="54"/>
        <end position="78"/>
    </location>
</feature>
<dbReference type="Gene3D" id="1.10.10.10">
    <property type="entry name" value="Winged helix-like DNA-binding domain superfamily/Winged helix DNA-binding domain"/>
    <property type="match status" value="1"/>
</dbReference>
<dbReference type="Gene3D" id="3.10.350.10">
    <property type="entry name" value="LysM domain"/>
    <property type="match status" value="1"/>
</dbReference>
<dbReference type="SMART" id="SM00257">
    <property type="entry name" value="LysM"/>
    <property type="match status" value="1"/>
</dbReference>
<dbReference type="Pfam" id="PF03704">
    <property type="entry name" value="BTAD"/>
    <property type="match status" value="1"/>
</dbReference>
<feature type="domain" description="LysM" evidence="5">
    <location>
        <begin position="159"/>
        <end position="216"/>
    </location>
</feature>
<evidence type="ECO:0000256" key="2">
    <source>
        <dbReference type="ARBA" id="ARBA00023163"/>
    </source>
</evidence>
<dbReference type="EMBL" id="JBHLUE010000034">
    <property type="protein sequence ID" value="MFC0568225.1"/>
    <property type="molecule type" value="Genomic_DNA"/>
</dbReference>
<evidence type="ECO:0000256" key="1">
    <source>
        <dbReference type="ARBA" id="ARBA00023015"/>
    </source>
</evidence>
<keyword evidence="7" id="KW-1185">Reference proteome</keyword>
<evidence type="ECO:0000259" key="5">
    <source>
        <dbReference type="PROSITE" id="PS51782"/>
    </source>
</evidence>
<keyword evidence="4" id="KW-0812">Transmembrane</keyword>
<feature type="compositionally biased region" description="Acidic residues" evidence="3">
    <location>
        <begin position="416"/>
        <end position="426"/>
    </location>
</feature>
<dbReference type="InterPro" id="IPR005158">
    <property type="entry name" value="BTAD"/>
</dbReference>
<keyword evidence="4" id="KW-1133">Transmembrane helix</keyword>
<dbReference type="PANTHER" id="PTHR35807:SF1">
    <property type="entry name" value="TRANSCRIPTIONAL REGULATOR REDD"/>
    <property type="match status" value="1"/>
</dbReference>
<evidence type="ECO:0000256" key="4">
    <source>
        <dbReference type="SAM" id="Phobius"/>
    </source>
</evidence>
<feature type="region of interest" description="Disordered" evidence="3">
    <location>
        <begin position="219"/>
        <end position="337"/>
    </location>
</feature>
<sequence length="1005" mass="104688">MMRKAVPLIAGTLSAAVMSAPVAALILVVRPAVRMPTADGVTHWLRQPLSPPTLVLTAVTVAVLLWVLVTATVVGHCVRLTGRLSHRLPALHVPGPVRTLNAALLGAAAVSATAGAASARPDGTGVASVPDVPHLLPPHIDHAPLYRATAPPVNRQVERTVTVRRGDTLSSIAQRRLGDRDRWPAIYALNRGKHSSTVGGALTNPNLIYPGWVLKLPDDATPPVGAPPRPRRPVGPPAGGPEQPRPGTASPAPTRPNQSAQPPSDAPSANPGRAEPAPDDGADGVASPAPSPTVSVPTNTSASGASQQASSCPAADDGRRTTGPRTDTSPGVSLGTGSWVDAGLVTAILAAVALVWAHRRRRYTPRPPTSRLRLDDPGVEPMPPVVARIRRGWRQPAPAPHAQSDAPLDELVPPPDPEDLGPDGDEPPTSPTGGRQLVIPALASPVIEVWPPAGLGLTGPGAKAAARGFLVSALAAGGPESPNDRSCVVIPSGTLATLLGAAAVTVPDTPRLTVTGGLTDALALLEEQILLRTRLCFDHEVDTITGLRDADFMAEPLPPMVLIADTTAAHERARVAALLTQGQRLDIHGVLLGAWPDGDTVVVDPDGTTTAAGGETHRHGRHLADVGRLTVVKPAEAADLLRVLAESQTGEPQPPAPARRTPKVTIEPHDEAGVSASSEPDSGTALKAAASALRPADTTEAQVNHAPPPPAAADSESGDRSEASAPASPDKHLESGEGDPARSSGDGDEVTGRVTVEVLGDARIVDIDTTQPLRGKSLELLVYLAARGGTASQEAILEDLLPEATASKAPHRLHTYVYNLRRVLKSTGGPATYLSHPDRRYILHRDAVDADLWRMSDAIDEANRASDPADRVAALSRAVAAYQGPLAAGKGYEWIEPYREAVQRQATDATLALAEALADQPAQAIGVLTTALGHHPYAEPLYQAAMRAHAALDDAAAIRDLHRQLARHLDEIDAEVSDETTALARRLVDRVQRARRVGATGKAPT</sequence>
<dbReference type="CDD" id="cd00118">
    <property type="entry name" value="LysM"/>
    <property type="match status" value="1"/>
</dbReference>
<organism evidence="6 7">
    <name type="scientific">Plantactinospora siamensis</name>
    <dbReference type="NCBI Taxonomy" id="555372"/>
    <lineage>
        <taxon>Bacteria</taxon>
        <taxon>Bacillati</taxon>
        <taxon>Actinomycetota</taxon>
        <taxon>Actinomycetes</taxon>
        <taxon>Micromonosporales</taxon>
        <taxon>Micromonosporaceae</taxon>
        <taxon>Plantactinospora</taxon>
    </lineage>
</organism>
<dbReference type="SUPFAM" id="SSF46894">
    <property type="entry name" value="C-terminal effector domain of the bipartite response regulators"/>
    <property type="match status" value="1"/>
</dbReference>
<feature type="region of interest" description="Disordered" evidence="3">
    <location>
        <begin position="394"/>
        <end position="436"/>
    </location>
</feature>
<dbReference type="SMART" id="SM01043">
    <property type="entry name" value="BTAD"/>
    <property type="match status" value="1"/>
</dbReference>
<feature type="transmembrane region" description="Helical" evidence="4">
    <location>
        <begin position="339"/>
        <end position="357"/>
    </location>
</feature>
<dbReference type="InterPro" id="IPR011990">
    <property type="entry name" value="TPR-like_helical_dom_sf"/>
</dbReference>
<feature type="compositionally biased region" description="Low complexity" evidence="3">
    <location>
        <begin position="685"/>
        <end position="696"/>
    </location>
</feature>
<comment type="caution">
    <text evidence="6">The sequence shown here is derived from an EMBL/GenBank/DDBJ whole genome shotgun (WGS) entry which is preliminary data.</text>
</comment>
<dbReference type="Pfam" id="PF01476">
    <property type="entry name" value="LysM"/>
    <property type="match status" value="1"/>
</dbReference>
<keyword evidence="4" id="KW-0472">Membrane</keyword>
<evidence type="ECO:0000313" key="6">
    <source>
        <dbReference type="EMBL" id="MFC0568225.1"/>
    </source>
</evidence>
<dbReference type="SUPFAM" id="SSF48452">
    <property type="entry name" value="TPR-like"/>
    <property type="match status" value="1"/>
</dbReference>
<name>A0ABV6P5D0_9ACTN</name>
<dbReference type="RefSeq" id="WP_377343694.1">
    <property type="nucleotide sequence ID" value="NZ_JBHLUE010000034.1"/>
</dbReference>
<accession>A0ABV6P5D0</accession>
<keyword evidence="1" id="KW-0805">Transcription regulation</keyword>
<reference evidence="6 7" key="1">
    <citation type="submission" date="2024-09" db="EMBL/GenBank/DDBJ databases">
        <authorList>
            <person name="Sun Q."/>
            <person name="Mori K."/>
        </authorList>
    </citation>
    <scope>NUCLEOTIDE SEQUENCE [LARGE SCALE GENOMIC DNA]</scope>
    <source>
        <strain evidence="6 7">TBRC 2205</strain>
    </source>
</reference>
<feature type="region of interest" description="Disordered" evidence="3">
    <location>
        <begin position="670"/>
        <end position="751"/>
    </location>
</feature>
<dbReference type="InterPro" id="IPR036388">
    <property type="entry name" value="WH-like_DNA-bd_sf"/>
</dbReference>
<dbReference type="InterPro" id="IPR018392">
    <property type="entry name" value="LysM"/>
</dbReference>
<dbReference type="Proteomes" id="UP001589894">
    <property type="component" value="Unassembled WGS sequence"/>
</dbReference>
<evidence type="ECO:0000313" key="7">
    <source>
        <dbReference type="Proteomes" id="UP001589894"/>
    </source>
</evidence>
<gene>
    <name evidence="6" type="ORF">ACFFHU_29310</name>
</gene>
<keyword evidence="2" id="KW-0804">Transcription</keyword>
<proteinExistence type="predicted"/>
<dbReference type="InterPro" id="IPR016032">
    <property type="entry name" value="Sig_transdc_resp-reg_C-effctor"/>
</dbReference>
<protein>
    <submittedName>
        <fullName evidence="6">BTAD domain-containing putative transcriptional regulator</fullName>
    </submittedName>
</protein>
<dbReference type="Gene3D" id="1.25.40.10">
    <property type="entry name" value="Tetratricopeptide repeat domain"/>
    <property type="match status" value="1"/>
</dbReference>
<dbReference type="PROSITE" id="PS51782">
    <property type="entry name" value="LYSM"/>
    <property type="match status" value="1"/>
</dbReference>
<dbReference type="InterPro" id="IPR036779">
    <property type="entry name" value="LysM_dom_sf"/>
</dbReference>